<dbReference type="EMBL" id="WEIA01000003">
    <property type="protein sequence ID" value="NLR21141.1"/>
    <property type="molecule type" value="Genomic_DNA"/>
</dbReference>
<keyword evidence="1" id="KW-0223">Dioxygenase</keyword>
<dbReference type="PANTHER" id="PTHR20883">
    <property type="entry name" value="PHYTANOYL-COA DIOXYGENASE DOMAIN CONTAINING 1"/>
    <property type="match status" value="1"/>
</dbReference>
<proteinExistence type="predicted"/>
<gene>
    <name evidence="1" type="ORF">F9Y85_07385</name>
</gene>
<reference evidence="1" key="1">
    <citation type="submission" date="2019-10" db="EMBL/GenBank/DDBJ databases">
        <authorList>
            <person name="Paulsen S."/>
        </authorList>
    </citation>
    <scope>NUCLEOTIDE SEQUENCE</scope>
    <source>
        <strain evidence="1">LMG 19692</strain>
    </source>
</reference>
<evidence type="ECO:0000313" key="2">
    <source>
        <dbReference type="Proteomes" id="UP000646877"/>
    </source>
</evidence>
<dbReference type="Gene3D" id="2.60.120.620">
    <property type="entry name" value="q2cbj1_9rhob like domain"/>
    <property type="match status" value="1"/>
</dbReference>
<comment type="caution">
    <text evidence="1">The sequence shown here is derived from an EMBL/GenBank/DDBJ whole genome shotgun (WGS) entry which is preliminary data.</text>
</comment>
<evidence type="ECO:0000313" key="1">
    <source>
        <dbReference type="EMBL" id="NLR21141.1"/>
    </source>
</evidence>
<dbReference type="GO" id="GO:0005506">
    <property type="term" value="F:iron ion binding"/>
    <property type="evidence" value="ECO:0007669"/>
    <property type="project" value="UniProtKB-ARBA"/>
</dbReference>
<accession>A0A8I2KM08</accession>
<dbReference type="Proteomes" id="UP000646877">
    <property type="component" value="Unassembled WGS sequence"/>
</dbReference>
<name>A0A8I2KM08_9GAMM</name>
<keyword evidence="1" id="KW-0560">Oxidoreductase</keyword>
<organism evidence="1 2">
    <name type="scientific">Pseudoalteromonas maricaloris</name>
    <dbReference type="NCBI Taxonomy" id="184924"/>
    <lineage>
        <taxon>Bacteria</taxon>
        <taxon>Pseudomonadati</taxon>
        <taxon>Pseudomonadota</taxon>
        <taxon>Gammaproteobacteria</taxon>
        <taxon>Alteromonadales</taxon>
        <taxon>Pseudoalteromonadaceae</taxon>
        <taxon>Pseudoalteromonas</taxon>
    </lineage>
</organism>
<sequence length="276" mass="31822">MPLSFYKAARGLIYLLEFSDNVRGQYVMVKSAHEFDECGYVIKHNFIPSGELNKIKQVVLAFHHAWRADNNDFYQNRAVNSAYLTAPKYLGEQQRLVLFQFIASTPLVSLAASIFSGEFRFMNTQLFFNPVNATQLNYWHRDPQYHLTLEEQKQALLSGPEVVHFRLALEDEPGIELIPGTHKRWDTVQELNVRLEQSGHHNHESLLEGKTIPLKAGDLLAFSANMIHRGIYGKNRLALDILFCERDPKLTQYINQECLPEGEMLTLLDVPHVFHR</sequence>
<dbReference type="AlphaFoldDB" id="A0A8I2KM08"/>
<dbReference type="PANTHER" id="PTHR20883:SF46">
    <property type="entry name" value="PHYTANOYL-COA HYDROXYLASE"/>
    <property type="match status" value="1"/>
</dbReference>
<dbReference type="InterPro" id="IPR008775">
    <property type="entry name" value="Phytyl_CoA_dOase-like"/>
</dbReference>
<dbReference type="Pfam" id="PF05721">
    <property type="entry name" value="PhyH"/>
    <property type="match status" value="1"/>
</dbReference>
<dbReference type="GO" id="GO:0016706">
    <property type="term" value="F:2-oxoglutarate-dependent dioxygenase activity"/>
    <property type="evidence" value="ECO:0007669"/>
    <property type="project" value="UniProtKB-ARBA"/>
</dbReference>
<protein>
    <submittedName>
        <fullName evidence="1">Phytanoyl-CoA dioxygenase family protein</fullName>
    </submittedName>
</protein>
<dbReference type="SUPFAM" id="SSF51197">
    <property type="entry name" value="Clavaminate synthase-like"/>
    <property type="match status" value="1"/>
</dbReference>